<reference evidence="3" key="1">
    <citation type="submission" date="2020-06" db="EMBL/GenBank/DDBJ databases">
        <authorList>
            <consortium name="Plant Systems Biology data submission"/>
        </authorList>
    </citation>
    <scope>NUCLEOTIDE SEQUENCE</scope>
    <source>
        <strain evidence="3">D6</strain>
    </source>
</reference>
<proteinExistence type="predicted"/>
<evidence type="ECO:0000313" key="3">
    <source>
        <dbReference type="EMBL" id="CAB9523809.1"/>
    </source>
</evidence>
<organism evidence="3 4">
    <name type="scientific">Seminavis robusta</name>
    <dbReference type="NCBI Taxonomy" id="568900"/>
    <lineage>
        <taxon>Eukaryota</taxon>
        <taxon>Sar</taxon>
        <taxon>Stramenopiles</taxon>
        <taxon>Ochrophyta</taxon>
        <taxon>Bacillariophyta</taxon>
        <taxon>Bacillariophyceae</taxon>
        <taxon>Bacillariophycidae</taxon>
        <taxon>Naviculales</taxon>
        <taxon>Naviculaceae</taxon>
        <taxon>Seminavis</taxon>
    </lineage>
</organism>
<feature type="coiled-coil region" evidence="1">
    <location>
        <begin position="310"/>
        <end position="341"/>
    </location>
</feature>
<evidence type="ECO:0000313" key="4">
    <source>
        <dbReference type="Proteomes" id="UP001153069"/>
    </source>
</evidence>
<comment type="caution">
    <text evidence="3">The sequence shown here is derived from an EMBL/GenBank/DDBJ whole genome shotgun (WGS) entry which is preliminary data.</text>
</comment>
<feature type="compositionally biased region" description="Low complexity" evidence="2">
    <location>
        <begin position="23"/>
        <end position="38"/>
    </location>
</feature>
<gene>
    <name evidence="3" type="ORF">SEMRO_1458_G274440.1</name>
</gene>
<dbReference type="OrthoDB" id="5848685at2759"/>
<evidence type="ECO:0000256" key="1">
    <source>
        <dbReference type="SAM" id="Coils"/>
    </source>
</evidence>
<dbReference type="EMBL" id="CAICTM010001456">
    <property type="protein sequence ID" value="CAB9523809.1"/>
    <property type="molecule type" value="Genomic_DNA"/>
</dbReference>
<dbReference type="Proteomes" id="UP001153069">
    <property type="component" value="Unassembled WGS sequence"/>
</dbReference>
<name>A0A9N8EPL3_9STRA</name>
<sequence>MAENTPSPTNNASSSADGGADQNTNTNNNSNVRTAVNNKMAAQTAQLNKMRDANGKYKNLLKMAKERIQQQEEELEQLKREVEAAKENPLGGVDTASSSGTPAITMDDGDLGGDAESSASIVCVLQRVKAQQARNGGEEIWALVEFEEVMPDNLVAEAATMPPNRYRKWKRFEAETELEDFIRRDTGEPLTLPPYSLAPEQSARIQEEAKKEVSQVMEEFRRFRVRSELSRKQQDAHIKELQSNHVQTAQRRIEGQDLDQQLEQARSERGELNKLKAEMAENEANWKEAYDVLLAENNALKSSGSEALLAAQWRQRYETCLEEKETAKAQLQTALHKQTQELEERGKADAGKYEMKYRDLKESFRLYRKKAKEIFESQQNGDVSAQLKTLTDRGSEESKLNYLKNLMNSEKENSRELVLSEAFGGAAAFEVRQERRTSSYNSSHRNTPASVYSL</sequence>
<feature type="compositionally biased region" description="Low complexity" evidence="2">
    <location>
        <begin position="1"/>
        <end position="16"/>
    </location>
</feature>
<accession>A0A9N8EPL3</accession>
<evidence type="ECO:0000256" key="2">
    <source>
        <dbReference type="SAM" id="MobiDB-lite"/>
    </source>
</evidence>
<feature type="region of interest" description="Disordered" evidence="2">
    <location>
        <begin position="433"/>
        <end position="454"/>
    </location>
</feature>
<feature type="compositionally biased region" description="Polar residues" evidence="2">
    <location>
        <begin position="438"/>
        <end position="454"/>
    </location>
</feature>
<feature type="region of interest" description="Disordered" evidence="2">
    <location>
        <begin position="1"/>
        <end position="53"/>
    </location>
</feature>
<feature type="coiled-coil region" evidence="1">
    <location>
        <begin position="255"/>
        <end position="285"/>
    </location>
</feature>
<dbReference type="AlphaFoldDB" id="A0A9N8EPL3"/>
<protein>
    <submittedName>
        <fullName evidence="3">Uncharacterized protein</fullName>
    </submittedName>
</protein>
<keyword evidence="4" id="KW-1185">Reference proteome</keyword>
<keyword evidence="1" id="KW-0175">Coiled coil</keyword>